<proteinExistence type="predicted"/>
<accession>A0ABT8FNE1</accession>
<feature type="domain" description="Mechanosensitive ion channel MscS" evidence="3">
    <location>
        <begin position="176"/>
        <end position="242"/>
    </location>
</feature>
<dbReference type="InterPro" id="IPR010920">
    <property type="entry name" value="LSM_dom_sf"/>
</dbReference>
<comment type="caution">
    <text evidence="4">The sequence shown here is derived from an EMBL/GenBank/DDBJ whole genome shotgun (WGS) entry which is preliminary data.</text>
</comment>
<evidence type="ECO:0000313" key="5">
    <source>
        <dbReference type="Proteomes" id="UP001168620"/>
    </source>
</evidence>
<dbReference type="RefSeq" id="WP_300955147.1">
    <property type="nucleotide sequence ID" value="NZ_JAUHJQ010000021.1"/>
</dbReference>
<dbReference type="PANTHER" id="PTHR30566">
    <property type="entry name" value="YNAI-RELATED MECHANOSENSITIVE ION CHANNEL"/>
    <property type="match status" value="1"/>
</dbReference>
<evidence type="ECO:0000256" key="1">
    <source>
        <dbReference type="SAM" id="MobiDB-lite"/>
    </source>
</evidence>
<evidence type="ECO:0000313" key="4">
    <source>
        <dbReference type="EMBL" id="MDN4175737.1"/>
    </source>
</evidence>
<sequence length="387" mass="43203">MDRWTDDLVAGGVALAVAVLVIGVSWVAASLLGRRWEPAAHLHRVVRIPFRVLVVVLALRPVLDRVERSLDVDWGWLHQTEEVLTIVAVGWLLTAGVLFVEDLGLRRNRTDVPDNRHARRLRTQVLIIRRLTIAGGVVVVTGAVLMSFPGVETVGASVLASAGLISVVAAVAAQSTLSNVFAGLQLAFSDAVRLDDVVIVDEEWGWIEEITLSYVVVRAWDDRRLVLPCTYFTSTPFQNWTRHSSELLGAVELDVDWRVDVAGMREELDRVLERTELWDGRVKVLQVTDAVGGWVRVRVLVTASDAARLFDLRCFVREQLVGWVREHEHAGLPRQRVELVDRARPHEERGPAVDRDDSSTGLFHGDEAAEARAERRGGRDRREDGED</sequence>
<feature type="transmembrane region" description="Helical" evidence="2">
    <location>
        <begin position="83"/>
        <end position="105"/>
    </location>
</feature>
<dbReference type="InterPro" id="IPR006685">
    <property type="entry name" value="MscS_channel_2nd"/>
</dbReference>
<organism evidence="4 5">
    <name type="scientific">Nocardioides oceani</name>
    <dbReference type="NCBI Taxonomy" id="3058369"/>
    <lineage>
        <taxon>Bacteria</taxon>
        <taxon>Bacillati</taxon>
        <taxon>Actinomycetota</taxon>
        <taxon>Actinomycetes</taxon>
        <taxon>Propionibacteriales</taxon>
        <taxon>Nocardioidaceae</taxon>
        <taxon>Nocardioides</taxon>
    </lineage>
</organism>
<feature type="transmembrane region" description="Helical" evidence="2">
    <location>
        <begin position="126"/>
        <end position="148"/>
    </location>
</feature>
<dbReference type="Proteomes" id="UP001168620">
    <property type="component" value="Unassembled WGS sequence"/>
</dbReference>
<evidence type="ECO:0000256" key="2">
    <source>
        <dbReference type="SAM" id="Phobius"/>
    </source>
</evidence>
<dbReference type="SUPFAM" id="SSF50182">
    <property type="entry name" value="Sm-like ribonucleoproteins"/>
    <property type="match status" value="1"/>
</dbReference>
<gene>
    <name evidence="4" type="ORF">QWY28_22440</name>
</gene>
<reference evidence="4" key="1">
    <citation type="submission" date="2023-06" db="EMBL/GenBank/DDBJ databases">
        <title>Draft genome sequence of Nocardioides sp. SOB77.</title>
        <authorList>
            <person name="Zhang G."/>
        </authorList>
    </citation>
    <scope>NUCLEOTIDE SEQUENCE</scope>
    <source>
        <strain evidence="4">SOB77</strain>
    </source>
</reference>
<protein>
    <submittedName>
        <fullName evidence="4">Mechanosensitive ion channel</fullName>
    </submittedName>
</protein>
<feature type="region of interest" description="Disordered" evidence="1">
    <location>
        <begin position="341"/>
        <end position="387"/>
    </location>
</feature>
<feature type="transmembrane region" description="Helical" evidence="2">
    <location>
        <begin position="45"/>
        <end position="63"/>
    </location>
</feature>
<dbReference type="PANTHER" id="PTHR30566:SF25">
    <property type="entry name" value="INNER MEMBRANE PROTEIN"/>
    <property type="match status" value="1"/>
</dbReference>
<keyword evidence="5" id="KW-1185">Reference proteome</keyword>
<keyword evidence="2" id="KW-0812">Transmembrane</keyword>
<dbReference type="Gene3D" id="1.10.287.1260">
    <property type="match status" value="1"/>
</dbReference>
<feature type="transmembrane region" description="Helical" evidence="2">
    <location>
        <begin position="12"/>
        <end position="33"/>
    </location>
</feature>
<keyword evidence="2" id="KW-0472">Membrane</keyword>
<feature type="transmembrane region" description="Helical" evidence="2">
    <location>
        <begin position="154"/>
        <end position="173"/>
    </location>
</feature>
<evidence type="ECO:0000259" key="3">
    <source>
        <dbReference type="Pfam" id="PF00924"/>
    </source>
</evidence>
<dbReference type="EMBL" id="JAUHJQ010000021">
    <property type="protein sequence ID" value="MDN4175737.1"/>
    <property type="molecule type" value="Genomic_DNA"/>
</dbReference>
<name>A0ABT8FNE1_9ACTN</name>
<dbReference type="Pfam" id="PF00924">
    <property type="entry name" value="MS_channel_2nd"/>
    <property type="match status" value="1"/>
</dbReference>
<keyword evidence="2" id="KW-1133">Transmembrane helix</keyword>